<dbReference type="OrthoDB" id="1490890at2"/>
<sequence>MAGGKLTPRQKMVNLMYLVFIAMMALNMSKEVLSAFGLMNEQFESSNKEATTSNDGLYSTLAAKASEDAGHYGPAKLVADKVKTLSADFYTYLETLKGDVTKEIERTESGKLPYEAMDKGDKIDEAWFSGDGYSQKGTEIVSTIEKYKNDMKAALGSETKYKALVAELDSKFNTADVKDGEGVTKKYLDYHYKGFPAIASLTKLSALQNNVKVIEASVYNSALGKAAVDASSMSNYTALVVLDKNAYFQGEQVKGKVVLGRYDENTKPTSFKGPGKLENGQAIINMTAGGIGEQNINGEFTFVEDGKTIPLKFEGKYVVVPRPNEATISADKMNSVYRGVDNPMTVSFAGISDNNVTASAPGSFGKAGSSGKYNWNVTSVAGTTAVISVTGKMSDGKAVTSKKTFNVRPIPAPVPSLRGKEGSGKGNKNDLASSTVNVAFPDFVFDVKTTVLSFELFVPGNPIMIVQGNRFDAKAQAAIAKTKRGDIVTINNIETKIEGAGGYKPKRSTSYSWEVQ</sequence>
<dbReference type="Pfam" id="PF12080">
    <property type="entry name" value="GldM_4th"/>
    <property type="match status" value="1"/>
</dbReference>
<protein>
    <submittedName>
        <fullName evidence="5">Gliding motility protein GldM</fullName>
    </submittedName>
</protein>
<dbReference type="RefSeq" id="WP_143372793.1">
    <property type="nucleotide sequence ID" value="NZ_VJVZ01000004.1"/>
</dbReference>
<evidence type="ECO:0000259" key="4">
    <source>
        <dbReference type="Pfam" id="PF21602"/>
    </source>
</evidence>
<proteinExistence type="predicted"/>
<dbReference type="Proteomes" id="UP000320643">
    <property type="component" value="Unassembled WGS sequence"/>
</dbReference>
<gene>
    <name evidence="5" type="primary">gldM</name>
    <name evidence="5" type="ORF">FMM05_07850</name>
</gene>
<evidence type="ECO:0000313" key="6">
    <source>
        <dbReference type="Proteomes" id="UP000320643"/>
    </source>
</evidence>
<dbReference type="InterPro" id="IPR022720">
    <property type="entry name" value="Motility-assoc_prot_GldM_N"/>
</dbReference>
<evidence type="ECO:0000259" key="3">
    <source>
        <dbReference type="Pfam" id="PF21601"/>
    </source>
</evidence>
<keyword evidence="6" id="KW-1185">Reference proteome</keyword>
<reference evidence="5 6" key="1">
    <citation type="submission" date="2019-07" db="EMBL/GenBank/DDBJ databases">
        <title>Flavobacterium sp. nov., isolated from glacier ice.</title>
        <authorList>
            <person name="Liu Q."/>
            <person name="Xin Y.-H."/>
        </authorList>
    </citation>
    <scope>NUCLEOTIDE SEQUENCE [LARGE SCALE GENOMIC DNA]</scope>
    <source>
        <strain evidence="5 6">ZT4R6</strain>
    </source>
</reference>
<accession>A0A552V428</accession>
<dbReference type="AlphaFoldDB" id="A0A552V428"/>
<dbReference type="EMBL" id="VJVZ01000004">
    <property type="protein sequence ID" value="TRW25211.1"/>
    <property type="molecule type" value="Genomic_DNA"/>
</dbReference>
<dbReference type="Pfam" id="PF21602">
    <property type="entry name" value="GldM_3rd"/>
    <property type="match status" value="1"/>
</dbReference>
<feature type="domain" description="Gliding motility-associated protein GldM N-terminal" evidence="2">
    <location>
        <begin position="31"/>
        <end position="224"/>
    </location>
</feature>
<evidence type="ECO:0000313" key="5">
    <source>
        <dbReference type="EMBL" id="TRW25211.1"/>
    </source>
</evidence>
<dbReference type="InterPro" id="IPR048406">
    <property type="entry name" value="GldM_Ig-like-2"/>
</dbReference>
<comment type="caution">
    <text evidence="5">The sequence shown here is derived from an EMBL/GenBank/DDBJ whole genome shotgun (WGS) entry which is preliminary data.</text>
</comment>
<dbReference type="Pfam" id="PF21601">
    <property type="entry name" value="GldM_2nd"/>
    <property type="match status" value="1"/>
</dbReference>
<dbReference type="Pfam" id="PF12081">
    <property type="entry name" value="GldM_1st"/>
    <property type="match status" value="1"/>
</dbReference>
<name>A0A552V428_9FLAO</name>
<feature type="domain" description="Gliding motility-associated protein GldM C-terminal" evidence="1">
    <location>
        <begin position="411"/>
        <end position="509"/>
    </location>
</feature>
<evidence type="ECO:0000259" key="1">
    <source>
        <dbReference type="Pfam" id="PF12080"/>
    </source>
</evidence>
<feature type="domain" description="Gliding motility-associated protein GldM first immunoglobulin-like" evidence="3">
    <location>
        <begin position="229"/>
        <end position="321"/>
    </location>
</feature>
<feature type="domain" description="Gliding motility-associated protein GldM second immunoglobulin-like" evidence="4">
    <location>
        <begin position="326"/>
        <end position="408"/>
    </location>
</feature>
<organism evidence="5 6">
    <name type="scientific">Flavobacterium zepuense</name>
    <dbReference type="NCBI Taxonomy" id="2593302"/>
    <lineage>
        <taxon>Bacteria</taxon>
        <taxon>Pseudomonadati</taxon>
        <taxon>Bacteroidota</taxon>
        <taxon>Flavobacteriia</taxon>
        <taxon>Flavobacteriales</taxon>
        <taxon>Flavobacteriaceae</taxon>
        <taxon>Flavobacterium</taxon>
    </lineage>
</organism>
<dbReference type="InterPro" id="IPR048405">
    <property type="entry name" value="GldM_Ig-like-1"/>
</dbReference>
<dbReference type="InterPro" id="IPR022719">
    <property type="entry name" value="Motility-assoc_prot_GldM_C"/>
</dbReference>
<evidence type="ECO:0000259" key="2">
    <source>
        <dbReference type="Pfam" id="PF12081"/>
    </source>
</evidence>
<dbReference type="InterPro" id="IPR019859">
    <property type="entry name" value="Motility-assoc_prot_GldM"/>
</dbReference>
<dbReference type="NCBIfam" id="TIGR03517">
    <property type="entry name" value="GldM_gliding"/>
    <property type="match status" value="1"/>
</dbReference>